<keyword evidence="5 6" id="KW-0007">Acetylation</keyword>
<feature type="binding site" evidence="6">
    <location>
        <position position="565"/>
    </location>
    <ligand>
        <name>Mg(2+)</name>
        <dbReference type="ChEBI" id="CHEBI:18420"/>
    </ligand>
</feature>
<dbReference type="InterPro" id="IPR045851">
    <property type="entry name" value="AMP-bd_C_sf"/>
</dbReference>
<sequence>MPEGLDFVEVPMSDSIESRLKEDRRFPPSAEFCRHARIQSHAAYTSLHQLSLEDPETFWREHTTDLVFRTPWKKISEWNLPKAKFFVGATLNVSESCLDRHLQTGEATRAAIVWEGEPGDTRTLTYLELHREVVRLTAALADLGVKQGDRVAIYMGMVPETAVAMLACARLGATHSVIFGGFSSDALRERINDCGAKVLLTQDGAWRRGSVVPLKKMADEALAKTPSIEKVLVLRRIGHDRCPVTMKEGRDLWWEDALERKPSDASMKLAKHPEAFDAEHPLFILYTSGSTGKPKGVMHTTAGYLAGVHVSTKYVFDLRAGDVYWCTADVGWVTGHSYLVYGPLSCGATVMLYEGAPNFPDWSRFWQLVEKHGVTILYTAPTAIRAFIRAGDEWPAKHDLSSLRLLGSVGEPINPEAWTWYHRVIGGGRCPIVDTWWQTETGSIMLTTLPGACYSKPGSTGLPFFGVDIAVVKDRGEECKANEGGKLVIRQPWPSMARTLWNDDQRYLDTYWNVIPNVYFTGDGARRDEDGYFWVVGRIDDVLNVAGHRIGTAEIESALVSHPAVAEAAAVGRPDDLKGQALVVFVTLKQGHEAKDLKSKLVEHIDKEIGKFARPDAVRFTDSLPKTRSGKIMRRLLKEIAAGNEAKGDTSTLEDLSVLAKLRTDEE</sequence>
<dbReference type="InterPro" id="IPR011904">
    <property type="entry name" value="Ac_CoA_lig"/>
</dbReference>
<keyword evidence="2 6" id="KW-0436">Ligase</keyword>
<feature type="domain" description="AMP-binding enzyme C-terminal" evidence="8">
    <location>
        <begin position="554"/>
        <end position="631"/>
    </location>
</feature>
<feature type="binding site" evidence="6">
    <location>
        <position position="560"/>
    </location>
    <ligand>
        <name>Mg(2+)</name>
        <dbReference type="ChEBI" id="CHEBI:18420"/>
    </ligand>
</feature>
<dbReference type="Proteomes" id="UP000064967">
    <property type="component" value="Chromosome"/>
</dbReference>
<feature type="binding site" evidence="6">
    <location>
        <position position="538"/>
    </location>
    <ligand>
        <name>ATP</name>
        <dbReference type="ChEBI" id="CHEBI:30616"/>
    </ligand>
</feature>
<dbReference type="Gene3D" id="3.40.50.12780">
    <property type="entry name" value="N-terminal domain of ligase-like"/>
    <property type="match status" value="1"/>
</dbReference>
<dbReference type="PANTHER" id="PTHR24095:SF14">
    <property type="entry name" value="ACETYL-COENZYME A SYNTHETASE 1"/>
    <property type="match status" value="1"/>
</dbReference>
<comment type="cofactor">
    <cofactor evidence="6">
        <name>Mg(2+)</name>
        <dbReference type="ChEBI" id="CHEBI:18420"/>
    </cofactor>
</comment>
<feature type="domain" description="AMP-dependent synthetase/ligase" evidence="7">
    <location>
        <begin position="108"/>
        <end position="498"/>
    </location>
</feature>
<dbReference type="InterPro" id="IPR042099">
    <property type="entry name" value="ANL_N_sf"/>
</dbReference>
<dbReference type="PATRIC" id="fig|1391654.3.peg.6236"/>
<protein>
    <recommendedName>
        <fullName evidence="6">Acetyl-coenzyme A synthetase</fullName>
        <shortName evidence="6">AcCoA synthetase</shortName>
        <shortName evidence="6">Acs</shortName>
        <ecNumber evidence="6">6.2.1.1</ecNumber>
    </recommendedName>
    <alternativeName>
        <fullName evidence="6">Acetate--CoA ligase</fullName>
    </alternativeName>
    <alternativeName>
        <fullName evidence="6">Acyl-activating enzyme</fullName>
    </alternativeName>
</protein>
<keyword evidence="4 6" id="KW-0067">ATP-binding</keyword>
<evidence type="ECO:0000256" key="2">
    <source>
        <dbReference type="ARBA" id="ARBA00022598"/>
    </source>
</evidence>
<dbReference type="EC" id="6.2.1.1" evidence="6"/>
<dbReference type="PANTHER" id="PTHR24095">
    <property type="entry name" value="ACETYL-COENZYME A SYNTHETASE"/>
    <property type="match status" value="1"/>
</dbReference>
<feature type="binding site" evidence="6">
    <location>
        <position position="358"/>
    </location>
    <ligand>
        <name>CoA</name>
        <dbReference type="ChEBI" id="CHEBI:57287"/>
    </ligand>
</feature>
<evidence type="ECO:0000313" key="11">
    <source>
        <dbReference type="Proteomes" id="UP000064967"/>
    </source>
</evidence>
<evidence type="ECO:0000313" key="10">
    <source>
        <dbReference type="EMBL" id="AKU99485.1"/>
    </source>
</evidence>
<dbReference type="SUPFAM" id="SSF56801">
    <property type="entry name" value="Acetyl-CoA synthetase-like"/>
    <property type="match status" value="1"/>
</dbReference>
<dbReference type="HAMAP" id="MF_01123">
    <property type="entry name" value="Ac_CoA_synth"/>
    <property type="match status" value="1"/>
</dbReference>
<dbReference type="GO" id="GO:0019427">
    <property type="term" value="P:acetyl-CoA biosynthetic process from acetate"/>
    <property type="evidence" value="ECO:0007669"/>
    <property type="project" value="UniProtKB-UniRule"/>
</dbReference>
<proteinExistence type="inferred from homology"/>
<organism evidence="10 11">
    <name type="scientific">Labilithrix luteola</name>
    <dbReference type="NCBI Taxonomy" id="1391654"/>
    <lineage>
        <taxon>Bacteria</taxon>
        <taxon>Pseudomonadati</taxon>
        <taxon>Myxococcota</taxon>
        <taxon>Polyangia</taxon>
        <taxon>Polyangiales</taxon>
        <taxon>Labilitrichaceae</taxon>
        <taxon>Labilithrix</taxon>
    </lineage>
</organism>
<evidence type="ECO:0000259" key="9">
    <source>
        <dbReference type="Pfam" id="PF16177"/>
    </source>
</evidence>
<dbReference type="EMBL" id="CP012333">
    <property type="protein sequence ID" value="AKU99485.1"/>
    <property type="molecule type" value="Genomic_DNA"/>
</dbReference>
<feature type="binding site" evidence="6">
    <location>
        <begin position="410"/>
        <end position="412"/>
    </location>
    <ligand>
        <name>ATP</name>
        <dbReference type="ChEBI" id="CHEBI:30616"/>
    </ligand>
</feature>
<keyword evidence="11" id="KW-1185">Reference proteome</keyword>
<feature type="binding site" evidence="6">
    <location>
        <begin position="434"/>
        <end position="439"/>
    </location>
    <ligand>
        <name>ATP</name>
        <dbReference type="ChEBI" id="CHEBI:30616"/>
    </ligand>
</feature>
<reference evidence="10 11" key="1">
    <citation type="submission" date="2015-08" db="EMBL/GenBank/DDBJ databases">
        <authorList>
            <person name="Babu N.S."/>
            <person name="Beckwith C.J."/>
            <person name="Beseler K.G."/>
            <person name="Brison A."/>
            <person name="Carone J.V."/>
            <person name="Caskin T.P."/>
            <person name="Diamond M."/>
            <person name="Durham M.E."/>
            <person name="Foxe J.M."/>
            <person name="Go M."/>
            <person name="Henderson B.A."/>
            <person name="Jones I.B."/>
            <person name="McGettigan J.A."/>
            <person name="Micheletti S.J."/>
            <person name="Nasrallah M.E."/>
            <person name="Ortiz D."/>
            <person name="Piller C.R."/>
            <person name="Privatt S.R."/>
            <person name="Schneider S.L."/>
            <person name="Sharp S."/>
            <person name="Smith T.C."/>
            <person name="Stanton J.D."/>
            <person name="Ullery H.E."/>
            <person name="Wilson R.J."/>
            <person name="Serrano M.G."/>
            <person name="Buck G."/>
            <person name="Lee V."/>
            <person name="Wang Y."/>
            <person name="Carvalho R."/>
            <person name="Voegtly L."/>
            <person name="Shi R."/>
            <person name="Duckworth R."/>
            <person name="Johnson A."/>
            <person name="Loviza R."/>
            <person name="Walstead R."/>
            <person name="Shah Z."/>
            <person name="Kiflezghi M."/>
            <person name="Wade K."/>
            <person name="Ball S.L."/>
            <person name="Bradley K.W."/>
            <person name="Asai D.J."/>
            <person name="Bowman C.A."/>
            <person name="Russell D.A."/>
            <person name="Pope W.H."/>
            <person name="Jacobs-Sera D."/>
            <person name="Hendrix R.W."/>
            <person name="Hatfull G.F."/>
        </authorList>
    </citation>
    <scope>NUCLEOTIDE SEQUENCE [LARGE SCALE GENOMIC DNA]</scope>
    <source>
        <strain evidence="10 11">DSM 27648</strain>
    </source>
</reference>
<dbReference type="NCBIfam" id="NF001208">
    <property type="entry name" value="PRK00174.1"/>
    <property type="match status" value="1"/>
</dbReference>
<evidence type="ECO:0000256" key="6">
    <source>
        <dbReference type="HAMAP-Rule" id="MF_01123"/>
    </source>
</evidence>
<comment type="similarity">
    <text evidence="1 6">Belongs to the ATP-dependent AMP-binding enzyme family.</text>
</comment>
<dbReference type="FunFam" id="3.40.50.12780:FF:000001">
    <property type="entry name" value="Acetyl-coenzyme A synthetase"/>
    <property type="match status" value="1"/>
</dbReference>
<dbReference type="Pfam" id="PF00501">
    <property type="entry name" value="AMP-binding"/>
    <property type="match status" value="1"/>
</dbReference>
<feature type="binding site" evidence="6">
    <location>
        <position position="549"/>
    </location>
    <ligand>
        <name>ATP</name>
        <dbReference type="ChEBI" id="CHEBI:30616"/>
    </ligand>
</feature>
<dbReference type="PROSITE" id="PS00455">
    <property type="entry name" value="AMP_BINDING"/>
    <property type="match status" value="1"/>
</dbReference>
<dbReference type="InterPro" id="IPR000873">
    <property type="entry name" value="AMP-dep_synth/lig_dom"/>
</dbReference>
<evidence type="ECO:0000256" key="5">
    <source>
        <dbReference type="ARBA" id="ARBA00022990"/>
    </source>
</evidence>
<evidence type="ECO:0000256" key="1">
    <source>
        <dbReference type="ARBA" id="ARBA00006432"/>
    </source>
</evidence>
<keyword evidence="6" id="KW-0460">Magnesium</keyword>
<dbReference type="NCBIfam" id="TIGR02188">
    <property type="entry name" value="Ac_CoA_lig_AcsA"/>
    <property type="match status" value="1"/>
</dbReference>
<feature type="binding site" evidence="6">
    <location>
        <position position="334"/>
    </location>
    <ligand>
        <name>CoA</name>
        <dbReference type="ChEBI" id="CHEBI:57287"/>
    </ligand>
</feature>
<dbReference type="GO" id="GO:0016208">
    <property type="term" value="F:AMP binding"/>
    <property type="evidence" value="ECO:0007669"/>
    <property type="project" value="InterPro"/>
</dbReference>
<evidence type="ECO:0000259" key="8">
    <source>
        <dbReference type="Pfam" id="PF13193"/>
    </source>
</evidence>
<dbReference type="STRING" id="1391654.AKJ09_06149"/>
<keyword evidence="6" id="KW-0479">Metal-binding</keyword>
<dbReference type="Pfam" id="PF13193">
    <property type="entry name" value="AMP-binding_C"/>
    <property type="match status" value="1"/>
</dbReference>
<name>A0A0K1Q122_9BACT</name>
<keyword evidence="3 6" id="KW-0547">Nucleotide-binding</keyword>
<evidence type="ECO:0000256" key="3">
    <source>
        <dbReference type="ARBA" id="ARBA00022741"/>
    </source>
</evidence>
<dbReference type="AlphaFoldDB" id="A0A0K1Q122"/>
<evidence type="ECO:0000259" key="7">
    <source>
        <dbReference type="Pfam" id="PF00501"/>
    </source>
</evidence>
<comment type="PTM">
    <text evidence="6">Acetylated. Deacetylation by the SIR2-homolog deacetylase activates the enzyme.</text>
</comment>
<dbReference type="Pfam" id="PF16177">
    <property type="entry name" value="ACAS_N"/>
    <property type="match status" value="1"/>
</dbReference>
<dbReference type="InterPro" id="IPR032387">
    <property type="entry name" value="ACAS_N"/>
</dbReference>
<comment type="function">
    <text evidence="6">Catalyzes the conversion of acetate into acetyl-CoA (AcCoA), an essential intermediate at the junction of anabolic and catabolic pathways. AcsA undergoes a two-step reaction. In the first half reaction, AcsA combines acetate with ATP to form acetyl-adenylate (AcAMP) intermediate. In the second half reaction, it can then transfer the acetyl group from AcAMP to the sulfhydryl group of CoA, forming the product AcCoA.</text>
</comment>
<comment type="caution">
    <text evidence="6">Lacks conserved residue(s) required for the propagation of feature annotation.</text>
</comment>
<dbReference type="InterPro" id="IPR020845">
    <property type="entry name" value="AMP-binding_CS"/>
</dbReference>
<accession>A0A0K1Q122</accession>
<dbReference type="GO" id="GO:0005524">
    <property type="term" value="F:ATP binding"/>
    <property type="evidence" value="ECO:0007669"/>
    <property type="project" value="UniProtKB-KW"/>
</dbReference>
<dbReference type="CDD" id="cd05966">
    <property type="entry name" value="ACS"/>
    <property type="match status" value="1"/>
</dbReference>
<feature type="binding site" evidence="6">
    <location>
        <position position="562"/>
    </location>
    <ligand>
        <name>Mg(2+)</name>
        <dbReference type="ChEBI" id="CHEBI:18420"/>
    </ligand>
</feature>
<dbReference type="GO" id="GO:0003987">
    <property type="term" value="F:acetate-CoA ligase activity"/>
    <property type="evidence" value="ECO:0007669"/>
    <property type="project" value="UniProtKB-UniRule"/>
</dbReference>
<comment type="catalytic activity">
    <reaction evidence="6">
        <text>acetate + ATP + CoA = acetyl-CoA + AMP + diphosphate</text>
        <dbReference type="Rhea" id="RHEA:23176"/>
        <dbReference type="ChEBI" id="CHEBI:30089"/>
        <dbReference type="ChEBI" id="CHEBI:30616"/>
        <dbReference type="ChEBI" id="CHEBI:33019"/>
        <dbReference type="ChEBI" id="CHEBI:57287"/>
        <dbReference type="ChEBI" id="CHEBI:57288"/>
        <dbReference type="ChEBI" id="CHEBI:456215"/>
        <dbReference type="EC" id="6.2.1.1"/>
    </reaction>
</comment>
<dbReference type="Gene3D" id="3.30.300.30">
    <property type="match status" value="1"/>
</dbReference>
<feature type="modified residue" description="N6-acetyllysine" evidence="6">
    <location>
        <position position="631"/>
    </location>
</feature>
<feature type="domain" description="Acetyl-coenzyme A synthetase N-terminal" evidence="9">
    <location>
        <begin position="44"/>
        <end position="97"/>
    </location>
</feature>
<dbReference type="KEGG" id="llu:AKJ09_06149"/>
<dbReference type="InterPro" id="IPR025110">
    <property type="entry name" value="AMP-bd_C"/>
</dbReference>
<feature type="binding site" evidence="6">
    <location>
        <begin position="207"/>
        <end position="210"/>
    </location>
    <ligand>
        <name>CoA</name>
        <dbReference type="ChEBI" id="CHEBI:57287"/>
    </ligand>
</feature>
<gene>
    <name evidence="6" type="primary">acsA</name>
    <name evidence="10" type="ORF">AKJ09_06149</name>
</gene>
<evidence type="ECO:0000256" key="4">
    <source>
        <dbReference type="ARBA" id="ARBA00022840"/>
    </source>
</evidence>
<dbReference type="GO" id="GO:0005829">
    <property type="term" value="C:cytosol"/>
    <property type="evidence" value="ECO:0007669"/>
    <property type="project" value="TreeGrafter"/>
</dbReference>
<feature type="binding site" evidence="6">
    <location>
        <position position="523"/>
    </location>
    <ligand>
        <name>ATP</name>
        <dbReference type="ChEBI" id="CHEBI:30616"/>
    </ligand>
</feature>
<dbReference type="GO" id="GO:0046872">
    <property type="term" value="F:metal ion binding"/>
    <property type="evidence" value="ECO:0007669"/>
    <property type="project" value="UniProtKB-KW"/>
</dbReference>